<dbReference type="PANTHER" id="PTHR43857:SF1">
    <property type="entry name" value="YJGH FAMILY PROTEIN"/>
    <property type="match status" value="1"/>
</dbReference>
<gene>
    <name evidence="1" type="ORF">ACFQO6_18040</name>
</gene>
<dbReference type="RefSeq" id="WP_308212280.1">
    <property type="nucleotide sequence ID" value="NZ_JAFMZM010000005.1"/>
</dbReference>
<dbReference type="PANTHER" id="PTHR43857">
    <property type="entry name" value="BLR7761 PROTEIN"/>
    <property type="match status" value="1"/>
</dbReference>
<evidence type="ECO:0000313" key="2">
    <source>
        <dbReference type="Proteomes" id="UP001596524"/>
    </source>
</evidence>
<dbReference type="InterPro" id="IPR006175">
    <property type="entry name" value="YjgF/YER057c/UK114"/>
</dbReference>
<dbReference type="InterPro" id="IPR035959">
    <property type="entry name" value="RutC-like_sf"/>
</dbReference>
<dbReference type="CDD" id="cd06154">
    <property type="entry name" value="YjgF_YER057c_UK114_like_6"/>
    <property type="match status" value="1"/>
</dbReference>
<comment type="caution">
    <text evidence="1">The sequence shown here is derived from an EMBL/GenBank/DDBJ whole genome shotgun (WGS) entry which is preliminary data.</text>
</comment>
<name>A0ABW2NBA6_9ACTN</name>
<evidence type="ECO:0000313" key="1">
    <source>
        <dbReference type="EMBL" id="MFC7362181.1"/>
    </source>
</evidence>
<dbReference type="EMBL" id="JBHTCH010000021">
    <property type="protein sequence ID" value="MFC7362181.1"/>
    <property type="molecule type" value="Genomic_DNA"/>
</dbReference>
<sequence length="132" mass="14171">MMVRQLASSGSPLEPEIGFSRAVRVGTHVVVAGTAPIGRDGESVGEGDVEAQTRRCLEVSAEALATVGASVEDVVRTRIMLTDITRWREAAAVHGQYFSDIRPAATFVEVSGFIDPRWLVETEVDAIIGAHH</sequence>
<protein>
    <submittedName>
        <fullName evidence="1">RidA family protein</fullName>
    </submittedName>
</protein>
<reference evidence="2" key="1">
    <citation type="journal article" date="2019" name="Int. J. Syst. Evol. Microbiol.">
        <title>The Global Catalogue of Microorganisms (GCM) 10K type strain sequencing project: providing services to taxonomists for standard genome sequencing and annotation.</title>
        <authorList>
            <consortium name="The Broad Institute Genomics Platform"/>
            <consortium name="The Broad Institute Genome Sequencing Center for Infectious Disease"/>
            <person name="Wu L."/>
            <person name="Ma J."/>
        </authorList>
    </citation>
    <scope>NUCLEOTIDE SEQUENCE [LARGE SCALE GENOMIC DNA]</scope>
    <source>
        <strain evidence="2">FCH27</strain>
    </source>
</reference>
<proteinExistence type="predicted"/>
<accession>A0ABW2NBA6</accession>
<keyword evidence="2" id="KW-1185">Reference proteome</keyword>
<dbReference type="Gene3D" id="3.30.1330.40">
    <property type="entry name" value="RutC-like"/>
    <property type="match status" value="1"/>
</dbReference>
<organism evidence="1 2">
    <name type="scientific">Nocardioides astragali</name>
    <dbReference type="NCBI Taxonomy" id="1776736"/>
    <lineage>
        <taxon>Bacteria</taxon>
        <taxon>Bacillati</taxon>
        <taxon>Actinomycetota</taxon>
        <taxon>Actinomycetes</taxon>
        <taxon>Propionibacteriales</taxon>
        <taxon>Nocardioidaceae</taxon>
        <taxon>Nocardioides</taxon>
    </lineage>
</organism>
<dbReference type="SUPFAM" id="SSF55298">
    <property type="entry name" value="YjgF-like"/>
    <property type="match status" value="1"/>
</dbReference>
<dbReference type="Pfam" id="PF01042">
    <property type="entry name" value="Ribonuc_L-PSP"/>
    <property type="match status" value="1"/>
</dbReference>
<dbReference type="Proteomes" id="UP001596524">
    <property type="component" value="Unassembled WGS sequence"/>
</dbReference>